<evidence type="ECO:0000313" key="9">
    <source>
        <dbReference type="Proteomes" id="UP000054683"/>
    </source>
</evidence>
<dbReference type="InterPro" id="IPR036259">
    <property type="entry name" value="MFS_trans_sf"/>
</dbReference>
<feature type="transmembrane region" description="Helical" evidence="6">
    <location>
        <begin position="243"/>
        <end position="261"/>
    </location>
</feature>
<feature type="transmembrane region" description="Helical" evidence="6">
    <location>
        <begin position="87"/>
        <end position="105"/>
    </location>
</feature>
<protein>
    <submittedName>
        <fullName evidence="8">D-galactonate transporter</fullName>
    </submittedName>
</protein>
<accession>A0A158G4B3</accession>
<feature type="transmembrane region" description="Helical" evidence="6">
    <location>
        <begin position="281"/>
        <end position="301"/>
    </location>
</feature>
<keyword evidence="4 6" id="KW-1133">Transmembrane helix</keyword>
<dbReference type="PIRSF" id="PIRSF002808">
    <property type="entry name" value="Hexose_phosphate_transp"/>
    <property type="match status" value="1"/>
</dbReference>
<dbReference type="CDD" id="cd17319">
    <property type="entry name" value="MFS_ExuT_GudP_like"/>
    <property type="match status" value="1"/>
</dbReference>
<feature type="domain" description="Major facilitator superfamily (MFS) profile" evidence="7">
    <location>
        <begin position="22"/>
        <end position="430"/>
    </location>
</feature>
<feature type="transmembrane region" description="Helical" evidence="6">
    <location>
        <begin position="177"/>
        <end position="197"/>
    </location>
</feature>
<feature type="transmembrane region" description="Helical" evidence="6">
    <location>
        <begin position="20"/>
        <end position="36"/>
    </location>
</feature>
<organism evidence="8 9">
    <name type="scientific">Caballeronia udeis</name>
    <dbReference type="NCBI Taxonomy" id="1232866"/>
    <lineage>
        <taxon>Bacteria</taxon>
        <taxon>Pseudomonadati</taxon>
        <taxon>Pseudomonadota</taxon>
        <taxon>Betaproteobacteria</taxon>
        <taxon>Burkholderiales</taxon>
        <taxon>Burkholderiaceae</taxon>
        <taxon>Caballeronia</taxon>
    </lineage>
</organism>
<evidence type="ECO:0000259" key="7">
    <source>
        <dbReference type="PROSITE" id="PS50850"/>
    </source>
</evidence>
<dbReference type="PANTHER" id="PTHR11662">
    <property type="entry name" value="SOLUTE CARRIER FAMILY 17"/>
    <property type="match status" value="1"/>
</dbReference>
<gene>
    <name evidence="8" type="ORF">AWB69_02010</name>
</gene>
<evidence type="ECO:0000256" key="2">
    <source>
        <dbReference type="ARBA" id="ARBA00022475"/>
    </source>
</evidence>
<dbReference type="AlphaFoldDB" id="A0A158G4B3"/>
<dbReference type="SUPFAM" id="SSF103473">
    <property type="entry name" value="MFS general substrate transporter"/>
    <property type="match status" value="1"/>
</dbReference>
<feature type="transmembrane region" description="Helical" evidence="6">
    <location>
        <begin position="117"/>
        <end position="137"/>
    </location>
</feature>
<evidence type="ECO:0000256" key="6">
    <source>
        <dbReference type="SAM" id="Phobius"/>
    </source>
</evidence>
<evidence type="ECO:0000313" key="8">
    <source>
        <dbReference type="EMBL" id="SAL26753.1"/>
    </source>
</evidence>
<feature type="transmembrane region" description="Helical" evidence="6">
    <location>
        <begin position="313"/>
        <end position="334"/>
    </location>
</feature>
<feature type="transmembrane region" description="Helical" evidence="6">
    <location>
        <begin position="372"/>
        <end position="398"/>
    </location>
</feature>
<feature type="transmembrane region" description="Helical" evidence="6">
    <location>
        <begin position="56"/>
        <end position="75"/>
    </location>
</feature>
<keyword evidence="5 6" id="KW-0472">Membrane</keyword>
<dbReference type="Pfam" id="PF07690">
    <property type="entry name" value="MFS_1"/>
    <property type="match status" value="1"/>
</dbReference>
<comment type="subcellular location">
    <subcellularLocation>
        <location evidence="1">Cell membrane</location>
        <topology evidence="1">Multi-pass membrane protein</topology>
    </subcellularLocation>
</comment>
<dbReference type="InterPro" id="IPR050382">
    <property type="entry name" value="MFS_Na/Anion_cotransporter"/>
</dbReference>
<keyword evidence="2" id="KW-1003">Cell membrane</keyword>
<dbReference type="InterPro" id="IPR020846">
    <property type="entry name" value="MFS_dom"/>
</dbReference>
<dbReference type="InterPro" id="IPR000849">
    <property type="entry name" value="Sugar_P_transporter"/>
</dbReference>
<dbReference type="Gene3D" id="1.20.1250.20">
    <property type="entry name" value="MFS general substrate transporter like domains"/>
    <property type="match status" value="2"/>
</dbReference>
<feature type="transmembrane region" description="Helical" evidence="6">
    <location>
        <begin position="340"/>
        <end position="360"/>
    </location>
</feature>
<dbReference type="Proteomes" id="UP000054683">
    <property type="component" value="Unassembled WGS sequence"/>
</dbReference>
<dbReference type="PROSITE" id="PS50850">
    <property type="entry name" value="MFS"/>
    <property type="match status" value="1"/>
</dbReference>
<dbReference type="GO" id="GO:0005886">
    <property type="term" value="C:plasma membrane"/>
    <property type="evidence" value="ECO:0007669"/>
    <property type="project" value="UniProtKB-SubCell"/>
</dbReference>
<reference evidence="8 9" key="1">
    <citation type="submission" date="2016-01" db="EMBL/GenBank/DDBJ databases">
        <authorList>
            <person name="Oliw E.H."/>
        </authorList>
    </citation>
    <scope>NUCLEOTIDE SEQUENCE [LARGE SCALE GENOMIC DNA]</scope>
    <source>
        <strain evidence="8">LMG 27134</strain>
    </source>
</reference>
<sequence>MSRVIAPVTEHAQAKTSVRWKIFLMLLLLVTVNYIDRASLSVAMPMIASEFTLTPVMQGLIMSSFFWSYTLMQIPGGMAVDRFKPRLVLALCTLLWGAFQGLGALTTNAVSLLLTRLGLGVAEAPVASAGGALNAMWLTQHERVRGASLMDGGSPLGAALGSLLIAWLIVVAHSWRAAFAIAGVGTILCGIGTWFYIRNQPREHAGVNDAEAEHIEQARQHEYEKEAKELSGNTIDFFKYRSVILMFIGFMCCTTLYYGLLTWMPTYLHKVQGFDIQQMGSASFIIFLCGFIGELVGGYIADKWLASGAAPNLVMRTIFGVAGVVATVAVFSVAHAKSPATVVILLSITLFFLRWGGLYWSIPAMLATRHKVGALGGLLNFGGNIGGMMIPIVIGAIVQYTGSYFLALMCFAAMGVGLLLCSVGIDFETKIPV</sequence>
<proteinExistence type="predicted"/>
<evidence type="ECO:0000256" key="1">
    <source>
        <dbReference type="ARBA" id="ARBA00004651"/>
    </source>
</evidence>
<keyword evidence="3 6" id="KW-0812">Transmembrane</keyword>
<dbReference type="EMBL" id="FCOK02000010">
    <property type="protein sequence ID" value="SAL26753.1"/>
    <property type="molecule type" value="Genomic_DNA"/>
</dbReference>
<evidence type="ECO:0000256" key="5">
    <source>
        <dbReference type="ARBA" id="ARBA00023136"/>
    </source>
</evidence>
<dbReference type="GO" id="GO:0022857">
    <property type="term" value="F:transmembrane transporter activity"/>
    <property type="evidence" value="ECO:0007669"/>
    <property type="project" value="InterPro"/>
</dbReference>
<dbReference type="RefSeq" id="WP_062084810.1">
    <property type="nucleotide sequence ID" value="NZ_FCOK02000010.1"/>
</dbReference>
<feature type="transmembrane region" description="Helical" evidence="6">
    <location>
        <begin position="404"/>
        <end position="425"/>
    </location>
</feature>
<name>A0A158G4B3_9BURK</name>
<evidence type="ECO:0000256" key="4">
    <source>
        <dbReference type="ARBA" id="ARBA00022989"/>
    </source>
</evidence>
<dbReference type="InterPro" id="IPR011701">
    <property type="entry name" value="MFS"/>
</dbReference>
<feature type="transmembrane region" description="Helical" evidence="6">
    <location>
        <begin position="149"/>
        <end position="171"/>
    </location>
</feature>
<dbReference type="PANTHER" id="PTHR11662:SF399">
    <property type="entry name" value="FI19708P1-RELATED"/>
    <property type="match status" value="1"/>
</dbReference>
<evidence type="ECO:0000256" key="3">
    <source>
        <dbReference type="ARBA" id="ARBA00022692"/>
    </source>
</evidence>